<evidence type="ECO:0000256" key="10">
    <source>
        <dbReference type="SAM" id="MobiDB-lite"/>
    </source>
</evidence>
<evidence type="ECO:0000256" key="5">
    <source>
        <dbReference type="ARBA" id="ARBA00022705"/>
    </source>
</evidence>
<proteinExistence type="predicted"/>
<keyword evidence="5" id="KW-0235">DNA replication</keyword>
<keyword evidence="4" id="KW-0548">Nucleotidyltransferase</keyword>
<dbReference type="SUPFAM" id="SSF56731">
    <property type="entry name" value="DNA primase core"/>
    <property type="match status" value="1"/>
</dbReference>
<feature type="compositionally biased region" description="Basic and acidic residues" evidence="10">
    <location>
        <begin position="116"/>
        <end position="137"/>
    </location>
</feature>
<evidence type="ECO:0000256" key="1">
    <source>
        <dbReference type="ARBA" id="ARBA00022478"/>
    </source>
</evidence>
<accession>A0A927HEV8</accession>
<dbReference type="Pfam" id="PF01807">
    <property type="entry name" value="Zn_ribbon_DnaG"/>
    <property type="match status" value="1"/>
</dbReference>
<organism evidence="12 13">
    <name type="scientific">Sulfitobacter aestuariivivens</name>
    <dbReference type="NCBI Taxonomy" id="2766981"/>
    <lineage>
        <taxon>Bacteria</taxon>
        <taxon>Pseudomonadati</taxon>
        <taxon>Pseudomonadota</taxon>
        <taxon>Alphaproteobacteria</taxon>
        <taxon>Rhodobacterales</taxon>
        <taxon>Roseobacteraceae</taxon>
        <taxon>Sulfitobacter</taxon>
    </lineage>
</organism>
<evidence type="ECO:0000256" key="6">
    <source>
        <dbReference type="ARBA" id="ARBA00022723"/>
    </source>
</evidence>
<feature type="domain" description="Toprim" evidence="11">
    <location>
        <begin position="248"/>
        <end position="330"/>
    </location>
</feature>
<dbReference type="InterPro" id="IPR006171">
    <property type="entry name" value="TOPRIM_dom"/>
</dbReference>
<dbReference type="GO" id="GO:0006269">
    <property type="term" value="P:DNA replication, synthesis of primer"/>
    <property type="evidence" value="ECO:0007669"/>
    <property type="project" value="UniProtKB-KW"/>
</dbReference>
<dbReference type="SUPFAM" id="SSF57783">
    <property type="entry name" value="Zinc beta-ribbon"/>
    <property type="match status" value="1"/>
</dbReference>
<evidence type="ECO:0000256" key="9">
    <source>
        <dbReference type="ARBA" id="ARBA00023163"/>
    </source>
</evidence>
<evidence type="ECO:0000256" key="7">
    <source>
        <dbReference type="ARBA" id="ARBA00022771"/>
    </source>
</evidence>
<keyword evidence="2" id="KW-0639">Primosome</keyword>
<dbReference type="InterPro" id="IPR002694">
    <property type="entry name" value="Znf_CHC2"/>
</dbReference>
<evidence type="ECO:0000256" key="2">
    <source>
        <dbReference type="ARBA" id="ARBA00022515"/>
    </source>
</evidence>
<evidence type="ECO:0000259" key="11">
    <source>
        <dbReference type="PROSITE" id="PS50880"/>
    </source>
</evidence>
<dbReference type="GO" id="GO:1990077">
    <property type="term" value="C:primosome complex"/>
    <property type="evidence" value="ECO:0007669"/>
    <property type="project" value="UniProtKB-KW"/>
</dbReference>
<dbReference type="PANTHER" id="PTHR30313">
    <property type="entry name" value="DNA PRIMASE"/>
    <property type="match status" value="1"/>
</dbReference>
<keyword evidence="3" id="KW-0808">Transferase</keyword>
<dbReference type="SMART" id="SM00493">
    <property type="entry name" value="TOPRIM"/>
    <property type="match status" value="1"/>
</dbReference>
<keyword evidence="1" id="KW-0240">DNA-directed RNA polymerase</keyword>
<evidence type="ECO:0000256" key="8">
    <source>
        <dbReference type="ARBA" id="ARBA00022833"/>
    </source>
</evidence>
<dbReference type="InterPro" id="IPR050219">
    <property type="entry name" value="DnaG_primase"/>
</dbReference>
<keyword evidence="9" id="KW-0804">Transcription</keyword>
<dbReference type="CDD" id="cd03364">
    <property type="entry name" value="TOPRIM_DnaG_primases"/>
    <property type="match status" value="1"/>
</dbReference>
<dbReference type="Gene3D" id="3.90.580.10">
    <property type="entry name" value="Zinc finger, CHC2-type domain"/>
    <property type="match status" value="1"/>
</dbReference>
<dbReference type="PROSITE" id="PS50880">
    <property type="entry name" value="TOPRIM"/>
    <property type="match status" value="1"/>
</dbReference>
<evidence type="ECO:0000256" key="4">
    <source>
        <dbReference type="ARBA" id="ARBA00022695"/>
    </source>
</evidence>
<dbReference type="Pfam" id="PF13155">
    <property type="entry name" value="Toprim_2"/>
    <property type="match status" value="1"/>
</dbReference>
<dbReference type="GO" id="GO:0005737">
    <property type="term" value="C:cytoplasm"/>
    <property type="evidence" value="ECO:0007669"/>
    <property type="project" value="TreeGrafter"/>
</dbReference>
<evidence type="ECO:0000313" key="12">
    <source>
        <dbReference type="EMBL" id="MBD3663789.1"/>
    </source>
</evidence>
<protein>
    <submittedName>
        <fullName evidence="12">Toprim domain-containing protein</fullName>
    </submittedName>
</protein>
<dbReference type="GO" id="GO:0000428">
    <property type="term" value="C:DNA-directed RNA polymerase complex"/>
    <property type="evidence" value="ECO:0007669"/>
    <property type="project" value="UniProtKB-KW"/>
</dbReference>
<dbReference type="InterPro" id="IPR036977">
    <property type="entry name" value="DNA_primase_Znf_CHC2"/>
</dbReference>
<dbReference type="GO" id="GO:0003899">
    <property type="term" value="F:DNA-directed RNA polymerase activity"/>
    <property type="evidence" value="ECO:0007669"/>
    <property type="project" value="InterPro"/>
</dbReference>
<evidence type="ECO:0000256" key="3">
    <source>
        <dbReference type="ARBA" id="ARBA00022679"/>
    </source>
</evidence>
<evidence type="ECO:0000313" key="13">
    <source>
        <dbReference type="Proteomes" id="UP000635142"/>
    </source>
</evidence>
<dbReference type="EMBL" id="JACTAG010000001">
    <property type="protein sequence ID" value="MBD3663789.1"/>
    <property type="molecule type" value="Genomic_DNA"/>
</dbReference>
<reference evidence="12" key="1">
    <citation type="submission" date="2020-08" db="EMBL/GenBank/DDBJ databases">
        <title>Sulfitobacter aestuariivivens sp. nov., isolated from a tidal flat.</title>
        <authorList>
            <person name="Park S."/>
            <person name="Yoon J.-H."/>
        </authorList>
    </citation>
    <scope>NUCLEOTIDE SEQUENCE</scope>
    <source>
        <strain evidence="12">TSTF-M16</strain>
    </source>
</reference>
<keyword evidence="7" id="KW-0863">Zinc-finger</keyword>
<keyword evidence="6" id="KW-0479">Metal-binding</keyword>
<keyword evidence="13" id="KW-1185">Reference proteome</keyword>
<dbReference type="GO" id="GO:0003677">
    <property type="term" value="F:DNA binding"/>
    <property type="evidence" value="ECO:0007669"/>
    <property type="project" value="InterPro"/>
</dbReference>
<gene>
    <name evidence="12" type="ORF">H9Q16_07645</name>
</gene>
<dbReference type="SMART" id="SM00400">
    <property type="entry name" value="ZnF_CHCC"/>
    <property type="match status" value="1"/>
</dbReference>
<name>A0A927HEV8_9RHOB</name>
<dbReference type="Proteomes" id="UP000635142">
    <property type="component" value="Unassembled WGS sequence"/>
</dbReference>
<dbReference type="RefSeq" id="WP_191074724.1">
    <property type="nucleotide sequence ID" value="NZ_JACTAG010000001.1"/>
</dbReference>
<sequence length="344" mass="36754">MGKLIKFDHVNAHGDFEKLLSQYGIDYSKKGAQLRALCPLHEDTNPSLSVALEAEGDTLANTFHCFGCHQSGSIIDFAAHLDGGTLREAAEIVAELSGCGLAPAKTPKPAKASKRPAKDAKGSKREKPRPQTDKAAEGHSAPSERASEAKQSNQPLKFELKLDGAHPYALERVGQWGWFQFGIGVLDAASRSMMAGRCCVPIHNAEGDLIAYAGRHIGEDPDAQKWLLPPGFQKQQTLFNLHRVAGAEQVVLVEGFFDVVRLAQFGIPAVACMGTAVSDTQVALLKAANVRRVVLAFDGDDEGQAAVPAALSVLTRSLFTRLGALPVGEDPGSADEMVLRQLIA</sequence>
<keyword evidence="8" id="KW-0862">Zinc</keyword>
<feature type="region of interest" description="Disordered" evidence="10">
    <location>
        <begin position="103"/>
        <end position="154"/>
    </location>
</feature>
<dbReference type="AlphaFoldDB" id="A0A927HEV8"/>
<dbReference type="Gene3D" id="3.40.1360.10">
    <property type="match status" value="1"/>
</dbReference>
<dbReference type="PANTHER" id="PTHR30313:SF2">
    <property type="entry name" value="DNA PRIMASE"/>
    <property type="match status" value="1"/>
</dbReference>
<comment type="caution">
    <text evidence="12">The sequence shown here is derived from an EMBL/GenBank/DDBJ whole genome shotgun (WGS) entry which is preliminary data.</text>
</comment>
<dbReference type="GO" id="GO:0008270">
    <property type="term" value="F:zinc ion binding"/>
    <property type="evidence" value="ECO:0007669"/>
    <property type="project" value="UniProtKB-KW"/>
</dbReference>
<dbReference type="InterPro" id="IPR034151">
    <property type="entry name" value="TOPRIM_DnaG_bac"/>
</dbReference>